<reference evidence="2 3" key="1">
    <citation type="submission" date="2016-03" db="EMBL/GenBank/DDBJ databases">
        <title>Comparative genomics of the ectomycorrhizal sister species Rhizopogon vinicolor and Rhizopogon vesiculosus (Basidiomycota: Boletales) reveals a divergence of the mating type B locus.</title>
        <authorList>
            <person name="Mujic A.B."/>
            <person name="Kuo A."/>
            <person name="Tritt A."/>
            <person name="Lipzen A."/>
            <person name="Chen C."/>
            <person name="Johnson J."/>
            <person name="Sharma A."/>
            <person name="Barry K."/>
            <person name="Grigoriev I.V."/>
            <person name="Spatafora J.W."/>
        </authorList>
    </citation>
    <scope>NUCLEOTIDE SEQUENCE [LARGE SCALE GENOMIC DNA]</scope>
    <source>
        <strain evidence="2 3">AM-OR11-056</strain>
    </source>
</reference>
<evidence type="ECO:0000313" key="3">
    <source>
        <dbReference type="Proteomes" id="UP000183567"/>
    </source>
</evidence>
<comment type="caution">
    <text evidence="2">The sequence shown here is derived from an EMBL/GenBank/DDBJ whole genome shotgun (WGS) entry which is preliminary data.</text>
</comment>
<dbReference type="Proteomes" id="UP000183567">
    <property type="component" value="Unassembled WGS sequence"/>
</dbReference>
<gene>
    <name evidence="2" type="ORF">AZE42_11638</name>
</gene>
<dbReference type="OrthoDB" id="3251181at2759"/>
<sequence length="107" mass="11650">MADRSRINATGKGDVKLNLPNGESQTMVTLKNALYVPNMTYTLISTNHITAAGFSIVFEDKTCKLLSPPPKQAVIAIIPHINGLYSISANFSHANLTKTKLTINQLH</sequence>
<accession>A0A1J8PNX7</accession>
<dbReference type="Pfam" id="PF22936">
    <property type="entry name" value="Pol_BBD"/>
    <property type="match status" value="1"/>
</dbReference>
<evidence type="ECO:0000259" key="1">
    <source>
        <dbReference type="Pfam" id="PF22936"/>
    </source>
</evidence>
<feature type="domain" description="Retrovirus-related Pol polyprotein from transposon TNT 1-94-like beta-barrel" evidence="1">
    <location>
        <begin position="1"/>
        <end position="54"/>
    </location>
</feature>
<dbReference type="STRING" id="180088.A0A1J8PNX7"/>
<name>A0A1J8PNX7_9AGAM</name>
<dbReference type="InterPro" id="IPR054722">
    <property type="entry name" value="PolX-like_BBD"/>
</dbReference>
<organism evidence="2 3">
    <name type="scientific">Rhizopogon vesiculosus</name>
    <dbReference type="NCBI Taxonomy" id="180088"/>
    <lineage>
        <taxon>Eukaryota</taxon>
        <taxon>Fungi</taxon>
        <taxon>Dikarya</taxon>
        <taxon>Basidiomycota</taxon>
        <taxon>Agaricomycotina</taxon>
        <taxon>Agaricomycetes</taxon>
        <taxon>Agaricomycetidae</taxon>
        <taxon>Boletales</taxon>
        <taxon>Suillineae</taxon>
        <taxon>Rhizopogonaceae</taxon>
        <taxon>Rhizopogon</taxon>
    </lineage>
</organism>
<dbReference type="EMBL" id="LVVM01005898">
    <property type="protein sequence ID" value="OJA09499.1"/>
    <property type="molecule type" value="Genomic_DNA"/>
</dbReference>
<protein>
    <recommendedName>
        <fullName evidence="1">Retrovirus-related Pol polyprotein from transposon TNT 1-94-like beta-barrel domain-containing protein</fullName>
    </recommendedName>
</protein>
<dbReference type="AlphaFoldDB" id="A0A1J8PNX7"/>
<proteinExistence type="predicted"/>
<keyword evidence="3" id="KW-1185">Reference proteome</keyword>
<evidence type="ECO:0000313" key="2">
    <source>
        <dbReference type="EMBL" id="OJA09499.1"/>
    </source>
</evidence>